<dbReference type="Proteomes" id="UP000694559">
    <property type="component" value="Unplaced"/>
</dbReference>
<proteinExistence type="predicted"/>
<protein>
    <submittedName>
        <fullName evidence="2">Uncharacterized protein</fullName>
    </submittedName>
</protein>
<reference evidence="2" key="2">
    <citation type="submission" date="2025-09" db="UniProtKB">
        <authorList>
            <consortium name="Ensembl"/>
        </authorList>
    </citation>
    <scope>IDENTIFICATION</scope>
</reference>
<feature type="compositionally biased region" description="Gly residues" evidence="1">
    <location>
        <begin position="26"/>
        <end position="36"/>
    </location>
</feature>
<name>A0A8C6YF42_NAJNA</name>
<evidence type="ECO:0000313" key="2">
    <source>
        <dbReference type="Ensembl" id="ENSNNAP00000028994.1"/>
    </source>
</evidence>
<organism evidence="2 3">
    <name type="scientific">Naja naja</name>
    <name type="common">Indian cobra</name>
    <dbReference type="NCBI Taxonomy" id="35670"/>
    <lineage>
        <taxon>Eukaryota</taxon>
        <taxon>Metazoa</taxon>
        <taxon>Chordata</taxon>
        <taxon>Craniata</taxon>
        <taxon>Vertebrata</taxon>
        <taxon>Euteleostomi</taxon>
        <taxon>Lepidosauria</taxon>
        <taxon>Squamata</taxon>
        <taxon>Bifurcata</taxon>
        <taxon>Unidentata</taxon>
        <taxon>Episquamata</taxon>
        <taxon>Toxicofera</taxon>
        <taxon>Serpentes</taxon>
        <taxon>Colubroidea</taxon>
        <taxon>Elapidae</taxon>
        <taxon>Elapinae</taxon>
        <taxon>Naja</taxon>
    </lineage>
</organism>
<evidence type="ECO:0000256" key="1">
    <source>
        <dbReference type="SAM" id="MobiDB-lite"/>
    </source>
</evidence>
<dbReference type="AlphaFoldDB" id="A0A8C6YF42"/>
<dbReference type="Ensembl" id="ENSNNAT00000030411.1">
    <property type="protein sequence ID" value="ENSNNAP00000028994.1"/>
    <property type="gene ID" value="ENSNNAG00000018618.1"/>
</dbReference>
<keyword evidence="3" id="KW-1185">Reference proteome</keyword>
<accession>A0A8C6YF42</accession>
<feature type="region of interest" description="Disordered" evidence="1">
    <location>
        <begin position="22"/>
        <end position="72"/>
    </location>
</feature>
<evidence type="ECO:0000313" key="3">
    <source>
        <dbReference type="Proteomes" id="UP000694559"/>
    </source>
</evidence>
<reference evidence="2" key="1">
    <citation type="submission" date="2025-08" db="UniProtKB">
        <authorList>
            <consortium name="Ensembl"/>
        </authorList>
    </citation>
    <scope>IDENTIFICATION</scope>
</reference>
<feature type="compositionally biased region" description="Basic and acidic residues" evidence="1">
    <location>
        <begin position="40"/>
        <end position="57"/>
    </location>
</feature>
<sequence length="72" mass="7704">TESRWPVSKIQVISPIRVLAREEGPGRGPCQGGRSWGGDLAREEGPGEGPAREEGPGRETLPGGRSWGGRPW</sequence>